<evidence type="ECO:0000313" key="3">
    <source>
        <dbReference type="EMBL" id="NAW11546.1"/>
    </source>
</evidence>
<keyword evidence="2" id="KW-0812">Transmembrane</keyword>
<organism evidence="3 4">
    <name type="scientific">Halomonas icarae</name>
    <dbReference type="NCBI Taxonomy" id="2691040"/>
    <lineage>
        <taxon>Bacteria</taxon>
        <taxon>Pseudomonadati</taxon>
        <taxon>Pseudomonadota</taxon>
        <taxon>Gammaproteobacteria</taxon>
        <taxon>Oceanospirillales</taxon>
        <taxon>Halomonadaceae</taxon>
        <taxon>Halomonas</taxon>
    </lineage>
</organism>
<name>A0A7X4VWM3_9GAMM</name>
<feature type="transmembrane region" description="Helical" evidence="2">
    <location>
        <begin position="329"/>
        <end position="346"/>
    </location>
</feature>
<dbReference type="EMBL" id="WUTS01000001">
    <property type="protein sequence ID" value="NAW11546.1"/>
    <property type="molecule type" value="Genomic_DNA"/>
</dbReference>
<evidence type="ECO:0000256" key="2">
    <source>
        <dbReference type="SAM" id="Phobius"/>
    </source>
</evidence>
<sequence>MRAIHIVAILLFPVIFTIPIENVVVIDGLGTINRVIGIAAAPAVFFLVLAGGRVNQVVYMLALAMLMFIVYSGLSIAWAPSSHEAYISWFSMVQVMVMALMISLAGICYGLKVICIPYLLGAIYGAITVISHAATSDAIRRIVVENFNPNWMSFLFVMSGVCLFVLLDTAGFKTRLFYLFSWCIIGLSVFLLGSRGGMGFYVMMSLAIMLKLSFVYKLILVVPVAVTMLVYQLVVQADIEYLLMRYMMAGDLISSGDFSGRGNIWQHGMEGLGNPLFGAGIGSFREIIGRAPHNAFLSVMFGLGVLGLAMYLCLWAGLAYLFLRLHRGRMAAMVMGAALLIPMNLANWEFHKGLWFAFAVAFAYVILKLIEQAQPQAQPEEWYSTQDDQAGRATTSLPGPVTA</sequence>
<evidence type="ECO:0000313" key="4">
    <source>
        <dbReference type="Proteomes" id="UP000448235"/>
    </source>
</evidence>
<keyword evidence="2" id="KW-1133">Transmembrane helix</keyword>
<dbReference type="PANTHER" id="PTHR37422:SF23">
    <property type="entry name" value="TEICHURONIC ACID BIOSYNTHESIS PROTEIN TUAE"/>
    <property type="match status" value="1"/>
</dbReference>
<feature type="transmembrane region" description="Helical" evidence="2">
    <location>
        <begin position="7"/>
        <end position="26"/>
    </location>
</feature>
<dbReference type="RefSeq" id="WP_161422318.1">
    <property type="nucleotide sequence ID" value="NZ_JARWMY010000002.1"/>
</dbReference>
<feature type="transmembrane region" description="Helical" evidence="2">
    <location>
        <begin position="214"/>
        <end position="235"/>
    </location>
</feature>
<feature type="transmembrane region" description="Helical" evidence="2">
    <location>
        <begin position="176"/>
        <end position="194"/>
    </location>
</feature>
<feature type="transmembrane region" description="Helical" evidence="2">
    <location>
        <begin position="57"/>
        <end position="80"/>
    </location>
</feature>
<proteinExistence type="predicted"/>
<feature type="transmembrane region" description="Helical" evidence="2">
    <location>
        <begin position="32"/>
        <end position="50"/>
    </location>
</feature>
<reference evidence="3 4" key="1">
    <citation type="submission" date="2019-12" db="EMBL/GenBank/DDBJ databases">
        <title>Draft genome sequencing of Halomonas icarensis D1-1.</title>
        <authorList>
            <person name="Pandiyan K."/>
            <person name="Kushwaha P."/>
            <person name="Gowdham M."/>
            <person name="Chakdar H."/>
            <person name="Singh A."/>
            <person name="Kumar M."/>
            <person name="Saxena A.K."/>
        </authorList>
    </citation>
    <scope>NUCLEOTIDE SEQUENCE [LARGE SCALE GENOMIC DNA]</scope>
    <source>
        <strain evidence="3 4">D1-1</strain>
    </source>
</reference>
<keyword evidence="4" id="KW-1185">Reference proteome</keyword>
<comment type="caution">
    <text evidence="3">The sequence shown here is derived from an EMBL/GenBank/DDBJ whole genome shotgun (WGS) entry which is preliminary data.</text>
</comment>
<keyword evidence="2" id="KW-0472">Membrane</keyword>
<dbReference type="AlphaFoldDB" id="A0A7X4VWM3"/>
<feature type="transmembrane region" description="Helical" evidence="2">
    <location>
        <begin position="151"/>
        <end position="169"/>
    </location>
</feature>
<dbReference type="PANTHER" id="PTHR37422">
    <property type="entry name" value="TEICHURONIC ACID BIOSYNTHESIS PROTEIN TUAE"/>
    <property type="match status" value="1"/>
</dbReference>
<feature type="transmembrane region" description="Helical" evidence="2">
    <location>
        <begin position="295"/>
        <end position="323"/>
    </location>
</feature>
<protein>
    <recommendedName>
        <fullName evidence="5">O-antigen ligase domain-containing protein</fullName>
    </recommendedName>
</protein>
<feature type="compositionally biased region" description="Polar residues" evidence="1">
    <location>
        <begin position="383"/>
        <end position="397"/>
    </location>
</feature>
<feature type="transmembrane region" description="Helical" evidence="2">
    <location>
        <begin position="118"/>
        <end position="139"/>
    </location>
</feature>
<feature type="region of interest" description="Disordered" evidence="1">
    <location>
        <begin position="380"/>
        <end position="403"/>
    </location>
</feature>
<dbReference type="Proteomes" id="UP000448235">
    <property type="component" value="Unassembled WGS sequence"/>
</dbReference>
<dbReference type="InterPro" id="IPR051533">
    <property type="entry name" value="WaaL-like"/>
</dbReference>
<feature type="transmembrane region" description="Helical" evidence="2">
    <location>
        <begin position="353"/>
        <end position="370"/>
    </location>
</feature>
<evidence type="ECO:0008006" key="5">
    <source>
        <dbReference type="Google" id="ProtNLM"/>
    </source>
</evidence>
<feature type="transmembrane region" description="Helical" evidence="2">
    <location>
        <begin position="86"/>
        <end position="111"/>
    </location>
</feature>
<evidence type="ECO:0000256" key="1">
    <source>
        <dbReference type="SAM" id="MobiDB-lite"/>
    </source>
</evidence>
<accession>A0A7X4VWM3</accession>
<gene>
    <name evidence="3" type="ORF">GRB80_01660</name>
</gene>